<dbReference type="SUPFAM" id="SSF52540">
    <property type="entry name" value="P-loop containing nucleoside triphosphate hydrolases"/>
    <property type="match status" value="1"/>
</dbReference>
<dbReference type="EMBL" id="AUZZ01001933">
    <property type="protein sequence ID" value="EQD62379.1"/>
    <property type="molecule type" value="Genomic_DNA"/>
</dbReference>
<proteinExistence type="inferred from homology"/>
<evidence type="ECO:0000256" key="1">
    <source>
        <dbReference type="ARBA" id="ARBA00005417"/>
    </source>
</evidence>
<evidence type="ECO:0000256" key="2">
    <source>
        <dbReference type="ARBA" id="ARBA00022448"/>
    </source>
</evidence>
<dbReference type="InterPro" id="IPR003439">
    <property type="entry name" value="ABC_transporter-like_ATP-bd"/>
</dbReference>
<name>T1CA34_9ZZZZ</name>
<comment type="similarity">
    <text evidence="1">Belongs to the ABC transporter superfamily.</text>
</comment>
<protein>
    <submittedName>
        <fullName evidence="6">ABC-type multidrug transport system, ATPase component</fullName>
    </submittedName>
</protein>
<dbReference type="AlphaFoldDB" id="T1CA34"/>
<keyword evidence="3" id="KW-0547">Nucleotide-binding</keyword>
<evidence type="ECO:0000259" key="5">
    <source>
        <dbReference type="PROSITE" id="PS50893"/>
    </source>
</evidence>
<dbReference type="Gene3D" id="3.40.50.300">
    <property type="entry name" value="P-loop containing nucleotide triphosphate hydrolases"/>
    <property type="match status" value="1"/>
</dbReference>
<accession>T1CA34</accession>
<gene>
    <name evidence="6" type="ORF">B2A_02847</name>
</gene>
<dbReference type="InterPro" id="IPR027417">
    <property type="entry name" value="P-loop_NTPase"/>
</dbReference>
<feature type="domain" description="ABC transporter" evidence="5">
    <location>
        <begin position="9"/>
        <end position="238"/>
    </location>
</feature>
<reference evidence="6" key="1">
    <citation type="submission" date="2013-08" db="EMBL/GenBank/DDBJ databases">
        <authorList>
            <person name="Mendez C."/>
            <person name="Richter M."/>
            <person name="Ferrer M."/>
            <person name="Sanchez J."/>
        </authorList>
    </citation>
    <scope>NUCLEOTIDE SEQUENCE</scope>
</reference>
<organism evidence="6">
    <name type="scientific">mine drainage metagenome</name>
    <dbReference type="NCBI Taxonomy" id="410659"/>
    <lineage>
        <taxon>unclassified sequences</taxon>
        <taxon>metagenomes</taxon>
        <taxon>ecological metagenomes</taxon>
    </lineage>
</organism>
<keyword evidence="2" id="KW-0813">Transport</keyword>
<evidence type="ECO:0000256" key="3">
    <source>
        <dbReference type="ARBA" id="ARBA00022741"/>
    </source>
</evidence>
<evidence type="ECO:0000256" key="4">
    <source>
        <dbReference type="ARBA" id="ARBA00022840"/>
    </source>
</evidence>
<evidence type="ECO:0000313" key="6">
    <source>
        <dbReference type="EMBL" id="EQD62379.1"/>
    </source>
</evidence>
<dbReference type="InterPro" id="IPR003593">
    <property type="entry name" value="AAA+_ATPase"/>
</dbReference>
<dbReference type="SMART" id="SM00382">
    <property type="entry name" value="AAA"/>
    <property type="match status" value="1"/>
</dbReference>
<keyword evidence="4" id="KW-0067">ATP-binding</keyword>
<dbReference type="CDD" id="cd03230">
    <property type="entry name" value="ABC_DR_subfamily_A"/>
    <property type="match status" value="1"/>
</dbReference>
<sequence>MRTMAELLIEARNLSRYYGTRAAIQDVSLTLGRGEILGFLGLNGAGKSTTLRILSGALAPSTGRIAIAGIDLLNAPEEAKRKLGFLPEHPPLYPELTVDEYLRFCARIHGIPRKQVRAAVALAQEKTHLTDMSRRLIRNLSKGFQQRVGLAQAILHEPEVLLLDEPSIGLDPAQIQGIRDLIRTLGTRHSVIFSSHLLAEVQSLSTRVVIIHEGRLVLSQELAALDAAHACSIHRIGLRRPPALRALEALEGVLRVSALSEGSFRIEHADQPEFPEYLLREAVRREWVPYALSPERANLEEIFLSLTQGSDAADLPPGDHS</sequence>
<dbReference type="PANTHER" id="PTHR43335:SF4">
    <property type="entry name" value="ABC TRANSPORTER, ATP-BINDING PROTEIN"/>
    <property type="match status" value="1"/>
</dbReference>
<reference evidence="6" key="2">
    <citation type="journal article" date="2014" name="ISME J.">
        <title>Microbial stratification in low pH oxic and suboxic macroscopic growths along an acid mine drainage.</title>
        <authorList>
            <person name="Mendez-Garcia C."/>
            <person name="Mesa V."/>
            <person name="Sprenger R.R."/>
            <person name="Richter M."/>
            <person name="Diez M.S."/>
            <person name="Solano J."/>
            <person name="Bargiela R."/>
            <person name="Golyshina O.V."/>
            <person name="Manteca A."/>
            <person name="Ramos J.L."/>
            <person name="Gallego J.R."/>
            <person name="Llorente I."/>
            <person name="Martins Dos Santos V.A."/>
            <person name="Jensen O.N."/>
            <person name="Pelaez A.I."/>
            <person name="Sanchez J."/>
            <person name="Ferrer M."/>
        </authorList>
    </citation>
    <scope>NUCLEOTIDE SEQUENCE</scope>
</reference>
<dbReference type="GO" id="GO:0016887">
    <property type="term" value="F:ATP hydrolysis activity"/>
    <property type="evidence" value="ECO:0007669"/>
    <property type="project" value="InterPro"/>
</dbReference>
<comment type="caution">
    <text evidence="6">The sequence shown here is derived from an EMBL/GenBank/DDBJ whole genome shotgun (WGS) entry which is preliminary data.</text>
</comment>
<dbReference type="PROSITE" id="PS50893">
    <property type="entry name" value="ABC_TRANSPORTER_2"/>
    <property type="match status" value="1"/>
</dbReference>
<dbReference type="GO" id="GO:0005524">
    <property type="term" value="F:ATP binding"/>
    <property type="evidence" value="ECO:0007669"/>
    <property type="project" value="UniProtKB-KW"/>
</dbReference>
<dbReference type="PANTHER" id="PTHR43335">
    <property type="entry name" value="ABC TRANSPORTER, ATP-BINDING PROTEIN"/>
    <property type="match status" value="1"/>
</dbReference>
<dbReference type="Pfam" id="PF00005">
    <property type="entry name" value="ABC_tran"/>
    <property type="match status" value="1"/>
</dbReference>